<evidence type="ECO:0000256" key="2">
    <source>
        <dbReference type="ARBA" id="ARBA00023125"/>
    </source>
</evidence>
<accession>A0A917DHZ4</accession>
<keyword evidence="1" id="KW-0678">Repressor</keyword>
<reference evidence="5 6" key="1">
    <citation type="journal article" date="2014" name="Int. J. Syst. Evol. Microbiol.">
        <title>Complete genome sequence of Corynebacterium casei LMG S-19264T (=DSM 44701T), isolated from a smear-ripened cheese.</title>
        <authorList>
            <consortium name="US DOE Joint Genome Institute (JGI-PGF)"/>
            <person name="Walter F."/>
            <person name="Albersmeier A."/>
            <person name="Kalinowski J."/>
            <person name="Ruckert C."/>
        </authorList>
    </citation>
    <scope>NUCLEOTIDE SEQUENCE [LARGE SCALE GENOMIC DNA]</scope>
    <source>
        <strain evidence="5 6">CGMCC 1.15358</strain>
    </source>
</reference>
<evidence type="ECO:0000313" key="6">
    <source>
        <dbReference type="Proteomes" id="UP000598997"/>
    </source>
</evidence>
<dbReference type="AlphaFoldDB" id="A0A917DHZ4"/>
<name>A0A917DHZ4_9SPHN</name>
<dbReference type="GO" id="GO:0003677">
    <property type="term" value="F:DNA binding"/>
    <property type="evidence" value="ECO:0007669"/>
    <property type="project" value="UniProtKB-UniRule"/>
</dbReference>
<organism evidence="5 6">
    <name type="scientific">Croceicoccus pelagius</name>
    <dbReference type="NCBI Taxonomy" id="1703341"/>
    <lineage>
        <taxon>Bacteria</taxon>
        <taxon>Pseudomonadati</taxon>
        <taxon>Pseudomonadota</taxon>
        <taxon>Alphaproteobacteria</taxon>
        <taxon>Sphingomonadales</taxon>
        <taxon>Erythrobacteraceae</taxon>
        <taxon>Croceicoccus</taxon>
    </lineage>
</organism>
<dbReference type="InterPro" id="IPR009057">
    <property type="entry name" value="Homeodomain-like_sf"/>
</dbReference>
<dbReference type="OrthoDB" id="7494729at2"/>
<keyword evidence="6" id="KW-1185">Reference proteome</keyword>
<proteinExistence type="predicted"/>
<feature type="domain" description="HTH tetR-type" evidence="4">
    <location>
        <begin position="26"/>
        <end position="86"/>
    </location>
</feature>
<comment type="caution">
    <text evidence="5">The sequence shown here is derived from an EMBL/GenBank/DDBJ whole genome shotgun (WGS) entry which is preliminary data.</text>
</comment>
<dbReference type="EMBL" id="BMIO01000003">
    <property type="protein sequence ID" value="GGD39351.1"/>
    <property type="molecule type" value="Genomic_DNA"/>
</dbReference>
<dbReference type="Gene3D" id="1.10.357.10">
    <property type="entry name" value="Tetracycline Repressor, domain 2"/>
    <property type="match status" value="1"/>
</dbReference>
<protein>
    <recommendedName>
        <fullName evidence="4">HTH tetR-type domain-containing protein</fullName>
    </recommendedName>
</protein>
<dbReference type="RefSeq" id="WP_156521678.1">
    <property type="nucleotide sequence ID" value="NZ_BMIO01000003.1"/>
</dbReference>
<dbReference type="InterPro" id="IPR039538">
    <property type="entry name" value="BetI_C"/>
</dbReference>
<dbReference type="PROSITE" id="PS50977">
    <property type="entry name" value="HTH_TETR_2"/>
    <property type="match status" value="1"/>
</dbReference>
<sequence>MNAIHELDATIPAFMERFGDPGDEDAVLRREITEAGIALISRSGAEGLTFRRLASALDISTSVITRLFATRDELWIAIYYTTILRTQARIRKAYAESKGSPLAHLLAQMPVTPEAREDWHVYLANMQAATANPSFSREERDQVRIALRDLAELLVREHSFTQQAARKASRQCFTFLIGVSVQAMYDPRSWSRHKQTLFMRSQMEINGIPV</sequence>
<evidence type="ECO:0000256" key="1">
    <source>
        <dbReference type="ARBA" id="ARBA00022491"/>
    </source>
</evidence>
<gene>
    <name evidence="5" type="ORF">GCM10010989_11810</name>
</gene>
<dbReference type="SUPFAM" id="SSF46689">
    <property type="entry name" value="Homeodomain-like"/>
    <property type="match status" value="1"/>
</dbReference>
<feature type="DNA-binding region" description="H-T-H motif" evidence="3">
    <location>
        <begin position="49"/>
        <end position="68"/>
    </location>
</feature>
<evidence type="ECO:0000313" key="5">
    <source>
        <dbReference type="EMBL" id="GGD39351.1"/>
    </source>
</evidence>
<evidence type="ECO:0000259" key="4">
    <source>
        <dbReference type="PROSITE" id="PS50977"/>
    </source>
</evidence>
<dbReference type="Pfam" id="PF13977">
    <property type="entry name" value="TetR_C_6"/>
    <property type="match status" value="1"/>
</dbReference>
<dbReference type="InterPro" id="IPR001647">
    <property type="entry name" value="HTH_TetR"/>
</dbReference>
<keyword evidence="2 3" id="KW-0238">DNA-binding</keyword>
<dbReference type="Pfam" id="PF00440">
    <property type="entry name" value="TetR_N"/>
    <property type="match status" value="1"/>
</dbReference>
<evidence type="ECO:0000256" key="3">
    <source>
        <dbReference type="PROSITE-ProRule" id="PRU00335"/>
    </source>
</evidence>
<dbReference type="Proteomes" id="UP000598997">
    <property type="component" value="Unassembled WGS sequence"/>
</dbReference>